<dbReference type="SUPFAM" id="SSF56112">
    <property type="entry name" value="Protein kinase-like (PK-like)"/>
    <property type="match status" value="1"/>
</dbReference>
<dbReference type="Gene3D" id="3.30.1120.130">
    <property type="match status" value="1"/>
</dbReference>
<evidence type="ECO:0000256" key="15">
    <source>
        <dbReference type="ARBA" id="ARBA00047802"/>
    </source>
</evidence>
<feature type="binding site" evidence="17">
    <location>
        <position position="37"/>
    </location>
    <ligand>
        <name>ATP</name>
        <dbReference type="ChEBI" id="CHEBI:30616"/>
    </ligand>
</feature>
<dbReference type="FunFam" id="2.40.50.930:FF:000001">
    <property type="entry name" value="Serine/threonine-protein kinase PLK4"/>
    <property type="match status" value="1"/>
</dbReference>
<feature type="compositionally biased region" description="Polar residues" evidence="18">
    <location>
        <begin position="398"/>
        <end position="407"/>
    </location>
</feature>
<dbReference type="PROSITE" id="PS50078">
    <property type="entry name" value="POLO_BOX"/>
    <property type="match status" value="1"/>
</dbReference>
<evidence type="ECO:0000259" key="22">
    <source>
        <dbReference type="PROSITE" id="PS51985"/>
    </source>
</evidence>
<evidence type="ECO:0000256" key="10">
    <source>
        <dbReference type="ARBA" id="ARBA00022843"/>
    </source>
</evidence>
<evidence type="ECO:0000313" key="24">
    <source>
        <dbReference type="Proteomes" id="UP001168821"/>
    </source>
</evidence>
<name>A0AA38J3V1_9CUCU</name>
<dbReference type="PROSITE" id="PS51985">
    <property type="entry name" value="CPB2"/>
    <property type="match status" value="1"/>
</dbReference>
<dbReference type="Pfam" id="PF18190">
    <property type="entry name" value="Plk4_PB1"/>
    <property type="match status" value="1"/>
</dbReference>
<evidence type="ECO:0000256" key="2">
    <source>
        <dbReference type="ARBA" id="ARBA00012424"/>
    </source>
</evidence>
<dbReference type="PROSITE" id="PS50011">
    <property type="entry name" value="PROTEIN_KINASE_DOM"/>
    <property type="match status" value="1"/>
</dbReference>
<dbReference type="InterPro" id="IPR008266">
    <property type="entry name" value="Tyr_kinase_AS"/>
</dbReference>
<evidence type="ECO:0000256" key="7">
    <source>
        <dbReference type="ARBA" id="ARBA00022741"/>
    </source>
</evidence>
<evidence type="ECO:0000256" key="6">
    <source>
        <dbReference type="ARBA" id="ARBA00022679"/>
    </source>
</evidence>
<dbReference type="CDD" id="cd13116">
    <property type="entry name" value="POLO_box_Plk4_3"/>
    <property type="match status" value="1"/>
</dbReference>
<comment type="catalytic activity">
    <reaction evidence="16">
        <text>L-seryl-[protein] + ATP = O-phospho-L-seryl-[protein] + ADP + H(+)</text>
        <dbReference type="Rhea" id="RHEA:17989"/>
        <dbReference type="Rhea" id="RHEA-COMP:9863"/>
        <dbReference type="Rhea" id="RHEA-COMP:11604"/>
        <dbReference type="ChEBI" id="CHEBI:15378"/>
        <dbReference type="ChEBI" id="CHEBI:29999"/>
        <dbReference type="ChEBI" id="CHEBI:30616"/>
        <dbReference type="ChEBI" id="CHEBI:83421"/>
        <dbReference type="ChEBI" id="CHEBI:456216"/>
        <dbReference type="EC" id="2.7.11.21"/>
    </reaction>
</comment>
<dbReference type="InterPro" id="IPR000719">
    <property type="entry name" value="Prot_kinase_dom"/>
</dbReference>
<evidence type="ECO:0000256" key="8">
    <source>
        <dbReference type="ARBA" id="ARBA00022777"/>
    </source>
</evidence>
<dbReference type="InterPro" id="IPR033698">
    <property type="entry name" value="POLO_box_Plk4_2"/>
</dbReference>
<organism evidence="23 24">
    <name type="scientific">Zophobas morio</name>
    <dbReference type="NCBI Taxonomy" id="2755281"/>
    <lineage>
        <taxon>Eukaryota</taxon>
        <taxon>Metazoa</taxon>
        <taxon>Ecdysozoa</taxon>
        <taxon>Arthropoda</taxon>
        <taxon>Hexapoda</taxon>
        <taxon>Insecta</taxon>
        <taxon>Pterygota</taxon>
        <taxon>Neoptera</taxon>
        <taxon>Endopterygota</taxon>
        <taxon>Coleoptera</taxon>
        <taxon>Polyphaga</taxon>
        <taxon>Cucujiformia</taxon>
        <taxon>Tenebrionidae</taxon>
        <taxon>Zophobas</taxon>
    </lineage>
</organism>
<dbReference type="Pfam" id="PF00069">
    <property type="entry name" value="Pkinase"/>
    <property type="match status" value="1"/>
</dbReference>
<evidence type="ECO:0000259" key="20">
    <source>
        <dbReference type="PROSITE" id="PS50078"/>
    </source>
</evidence>
<evidence type="ECO:0000256" key="4">
    <source>
        <dbReference type="ARBA" id="ARBA00022490"/>
    </source>
</evidence>
<evidence type="ECO:0000313" key="23">
    <source>
        <dbReference type="EMBL" id="KAJ3666064.1"/>
    </source>
</evidence>
<comment type="catalytic activity">
    <reaction evidence="15">
        <text>L-threonyl-[protein] + ATP = O-phospho-L-threonyl-[protein] + ADP + H(+)</text>
        <dbReference type="Rhea" id="RHEA:46608"/>
        <dbReference type="Rhea" id="RHEA-COMP:11060"/>
        <dbReference type="Rhea" id="RHEA-COMP:11605"/>
        <dbReference type="ChEBI" id="CHEBI:15378"/>
        <dbReference type="ChEBI" id="CHEBI:30013"/>
        <dbReference type="ChEBI" id="CHEBI:30616"/>
        <dbReference type="ChEBI" id="CHEBI:61977"/>
        <dbReference type="ChEBI" id="CHEBI:456216"/>
        <dbReference type="EC" id="2.7.11.21"/>
    </reaction>
</comment>
<feature type="domain" description="Cryptic POLO box 1 (CPB1)" evidence="21">
    <location>
        <begin position="427"/>
        <end position="544"/>
    </location>
</feature>
<dbReference type="InterPro" id="IPR046437">
    <property type="entry name" value="Ser_Thr-PK_POLO_box_1_sf"/>
</dbReference>
<dbReference type="Gene3D" id="3.30.1120.120">
    <property type="match status" value="1"/>
</dbReference>
<evidence type="ECO:0000256" key="14">
    <source>
        <dbReference type="ARBA" id="ARBA00030924"/>
    </source>
</evidence>
<keyword evidence="6" id="KW-0808">Transferase</keyword>
<gene>
    <name evidence="23" type="ORF">Zmor_001519</name>
</gene>
<dbReference type="PANTHER" id="PTHR24345">
    <property type="entry name" value="SERINE/THREONINE-PROTEIN KINASE PLK"/>
    <property type="match status" value="1"/>
</dbReference>
<evidence type="ECO:0000256" key="9">
    <source>
        <dbReference type="ARBA" id="ARBA00022840"/>
    </source>
</evidence>
<protein>
    <recommendedName>
        <fullName evidence="3">Serine/threonine-protein kinase PLK4</fullName>
        <ecNumber evidence="2">2.7.11.21</ecNumber>
    </recommendedName>
    <alternativeName>
        <fullName evidence="12">Polo-like kinase 4</fullName>
    </alternativeName>
    <alternativeName>
        <fullName evidence="13 14">Serine/threonine-protein kinase SAK</fullName>
    </alternativeName>
</protein>
<keyword evidence="5" id="KW-0723">Serine/threonine-protein kinase</keyword>
<dbReference type="Gene3D" id="1.10.510.10">
    <property type="entry name" value="Transferase(Phosphotransferase) domain 1"/>
    <property type="match status" value="1"/>
</dbReference>
<evidence type="ECO:0000256" key="5">
    <source>
        <dbReference type="ARBA" id="ARBA00022527"/>
    </source>
</evidence>
<dbReference type="EC" id="2.7.11.21" evidence="2"/>
<dbReference type="PROSITE" id="PS51984">
    <property type="entry name" value="CPB1"/>
    <property type="match status" value="1"/>
</dbReference>
<dbReference type="GO" id="GO:0005634">
    <property type="term" value="C:nucleus"/>
    <property type="evidence" value="ECO:0007669"/>
    <property type="project" value="TreeGrafter"/>
</dbReference>
<keyword evidence="8" id="KW-0418">Kinase</keyword>
<feature type="domain" description="POLO box" evidence="20">
    <location>
        <begin position="682"/>
        <end position="758"/>
    </location>
</feature>
<keyword evidence="11" id="KW-0206">Cytoskeleton</keyword>
<evidence type="ECO:0000259" key="21">
    <source>
        <dbReference type="PROSITE" id="PS51984"/>
    </source>
</evidence>
<dbReference type="PROSITE" id="PS00109">
    <property type="entry name" value="PROTEIN_KINASE_TYR"/>
    <property type="match status" value="1"/>
</dbReference>
<accession>A0AA38J3V1</accession>
<dbReference type="Gene3D" id="2.40.50.930">
    <property type="match status" value="1"/>
</dbReference>
<evidence type="ECO:0000256" key="13">
    <source>
        <dbReference type="ARBA" id="ARBA00030429"/>
    </source>
</evidence>
<dbReference type="EMBL" id="JALNTZ010000001">
    <property type="protein sequence ID" value="KAJ3666064.1"/>
    <property type="molecule type" value="Genomic_DNA"/>
</dbReference>
<comment type="subcellular location">
    <subcellularLocation>
        <location evidence="1">Cytoplasm</location>
        <location evidence="1">Cytoskeleton</location>
        <location evidence="1">Microtubule organizing center</location>
        <location evidence="1">Centrosome</location>
        <location evidence="1">Centriole</location>
    </subcellularLocation>
</comment>
<keyword evidence="24" id="KW-1185">Reference proteome</keyword>
<keyword evidence="4" id="KW-0963">Cytoplasm</keyword>
<dbReference type="Proteomes" id="UP001168821">
    <property type="component" value="Unassembled WGS sequence"/>
</dbReference>
<reference evidence="23" key="1">
    <citation type="journal article" date="2023" name="G3 (Bethesda)">
        <title>Whole genome assemblies of Zophobas morio and Tenebrio molitor.</title>
        <authorList>
            <person name="Kaur S."/>
            <person name="Stinson S.A."/>
            <person name="diCenzo G.C."/>
        </authorList>
    </citation>
    <scope>NUCLEOTIDE SEQUENCE</scope>
    <source>
        <strain evidence="23">QUZm001</strain>
    </source>
</reference>
<dbReference type="InterPro" id="IPR033696">
    <property type="entry name" value="POLO_box_Plk4_C"/>
</dbReference>
<dbReference type="GO" id="GO:0005814">
    <property type="term" value="C:centriole"/>
    <property type="evidence" value="ECO:0007669"/>
    <property type="project" value="UniProtKB-SubCell"/>
</dbReference>
<feature type="domain" description="Cryptic POLO box 2 (CPB2)" evidence="22">
    <location>
        <begin position="545"/>
        <end position="652"/>
    </location>
</feature>
<evidence type="ECO:0000256" key="11">
    <source>
        <dbReference type="ARBA" id="ARBA00023212"/>
    </source>
</evidence>
<dbReference type="AlphaFoldDB" id="A0AA38J3V1"/>
<feature type="compositionally biased region" description="Low complexity" evidence="18">
    <location>
        <begin position="408"/>
        <end position="419"/>
    </location>
</feature>
<proteinExistence type="predicted"/>
<dbReference type="FunFam" id="3.30.200.20:FF:000042">
    <property type="entry name" value="Aurora kinase A"/>
    <property type="match status" value="1"/>
</dbReference>
<feature type="domain" description="Protein kinase" evidence="19">
    <location>
        <begin position="8"/>
        <end position="259"/>
    </location>
</feature>
<dbReference type="PANTHER" id="PTHR24345:SF91">
    <property type="entry name" value="SERINE_THREONINE-PROTEIN KINASE PLK4"/>
    <property type="match status" value="1"/>
</dbReference>
<evidence type="ECO:0000256" key="18">
    <source>
        <dbReference type="SAM" id="MobiDB-lite"/>
    </source>
</evidence>
<evidence type="ECO:0000256" key="16">
    <source>
        <dbReference type="ARBA" id="ARBA00048347"/>
    </source>
</evidence>
<dbReference type="FunFam" id="1.10.510.10:FF:000576">
    <property type="entry name" value="Serine/threonine-protein kinase PLK4"/>
    <property type="match status" value="1"/>
</dbReference>
<dbReference type="InterPro" id="IPR033699">
    <property type="entry name" value="POLO_box_Plk4_1"/>
</dbReference>
<dbReference type="GO" id="GO:0005524">
    <property type="term" value="F:ATP binding"/>
    <property type="evidence" value="ECO:0007669"/>
    <property type="project" value="UniProtKB-UniRule"/>
</dbReference>
<dbReference type="InterPro" id="IPR047108">
    <property type="entry name" value="Plk4-like_POLO_box_2_sf"/>
</dbReference>
<feature type="region of interest" description="Disordered" evidence="18">
    <location>
        <begin position="397"/>
        <end position="444"/>
    </location>
</feature>
<dbReference type="SUPFAM" id="SSF82615">
    <property type="entry name" value="Polo-box domain"/>
    <property type="match status" value="1"/>
</dbReference>
<sequence>MGEKIEDYEVYNLLGKGGFASVYHAKCLKTGLNVAIKMIDKKLMQTAGMVKRVEQEVSIHYRLKHPSILELYTFFEDMNYVYLVLELCHNGELRQYIESKALTECEASNIMKQVVEGIKYLHTHNILHRDISLSNLLLTKDMQIKIADFGLATQLTRPDEKHLTMCGTPNFISPEVLSRTSHGLEADVWGLGCLLYNLLVGSPPFETRGVKNTLNRIVSANYHLPSHLSIESRDLINSLLQKNPKDRLKLDQILDHPFIKRGQMMTSHLTQDSGIHTMSSRRDSAFSDSAIPNTYMTASNHYYISSDCLPSKNHFTNSHSMEHITKKMYDAQIRTNYSDPQCCSYQPVNDHISVVSNHGSQCELRSNHCSCHQSVSHSNQDLYPAYSDGNRILKIMPGSNSCKTVTGNSSSNNSSSSESLNKKREKPKGQKLHQLSSQRLLPKRHGTETSILHIMEEGEVVVELMKKKGSSKRNVVTEVLRISPDGTKIIIYEPNGGRGVIPTSTPPPIPHQGSYDVFSFDNLPEKHWRKYMYAHQFVALIKEKTPKVTCYDDKMKFVLMENLTDFEASFYEGGTVTKSSSKGITFQDSSGNKLQVNSANECRNLTETFECMWNQSQEALKHCLIVEEMLSKLSGTKFPTILGRRPISSLGKENHTQSMMPSFTVSMNSTAVGSSFQSNVNKEKRVSVPGVGTAVQLPNGEVQIKYGDGSQLSMDGKHQIKYQYSDGVVVKYSDNDKIPRPIREKLQHMPKILKQLMLSPTTHNFRL</sequence>
<dbReference type="CDD" id="cd13114">
    <property type="entry name" value="POLO_box_Plk4_1"/>
    <property type="match status" value="1"/>
</dbReference>
<dbReference type="PROSITE" id="PS00107">
    <property type="entry name" value="PROTEIN_KINASE_ATP"/>
    <property type="match status" value="1"/>
</dbReference>
<evidence type="ECO:0000256" key="17">
    <source>
        <dbReference type="PROSITE-ProRule" id="PRU10141"/>
    </source>
</evidence>
<keyword evidence="10" id="KW-0832">Ubl conjugation</keyword>
<dbReference type="Pfam" id="PF18409">
    <property type="entry name" value="Plk4_PB2"/>
    <property type="match status" value="1"/>
</dbReference>
<keyword evidence="7 17" id="KW-0547">Nucleotide-binding</keyword>
<dbReference type="GO" id="GO:0004674">
    <property type="term" value="F:protein serine/threonine kinase activity"/>
    <property type="evidence" value="ECO:0007669"/>
    <property type="project" value="UniProtKB-KW"/>
</dbReference>
<evidence type="ECO:0000256" key="1">
    <source>
        <dbReference type="ARBA" id="ARBA00004114"/>
    </source>
</evidence>
<evidence type="ECO:0000259" key="19">
    <source>
        <dbReference type="PROSITE" id="PS50011"/>
    </source>
</evidence>
<comment type="caution">
    <text evidence="23">The sequence shown here is derived from an EMBL/GenBank/DDBJ whole genome shotgun (WGS) entry which is preliminary data.</text>
</comment>
<evidence type="ECO:0000256" key="12">
    <source>
        <dbReference type="ARBA" id="ARBA00030332"/>
    </source>
</evidence>
<evidence type="ECO:0000256" key="3">
    <source>
        <dbReference type="ARBA" id="ARBA00020245"/>
    </source>
</evidence>
<keyword evidence="9 17" id="KW-0067">ATP-binding</keyword>
<dbReference type="InterPro" id="IPR011009">
    <property type="entry name" value="Kinase-like_dom_sf"/>
</dbReference>
<dbReference type="InterPro" id="IPR017441">
    <property type="entry name" value="Protein_kinase_ATP_BS"/>
</dbReference>
<dbReference type="InterPro" id="IPR000959">
    <property type="entry name" value="POLO_box_dom"/>
</dbReference>